<evidence type="ECO:0000256" key="5">
    <source>
        <dbReference type="RuleBase" id="RU003939"/>
    </source>
</evidence>
<dbReference type="GO" id="GO:0030261">
    <property type="term" value="P:chromosome condensation"/>
    <property type="evidence" value="ECO:0007669"/>
    <property type="project" value="UniProtKB-KW"/>
</dbReference>
<keyword evidence="7" id="KW-1185">Reference proteome</keyword>
<dbReference type="AlphaFoldDB" id="A0A2I7N6C7"/>
<comment type="similarity">
    <text evidence="2 5">Belongs to the bacterial histone-like protein family.</text>
</comment>
<dbReference type="FunFam" id="4.10.520.10:FF:000001">
    <property type="entry name" value="DNA-binding protein HU"/>
    <property type="match status" value="1"/>
</dbReference>
<reference evidence="7" key="1">
    <citation type="submission" date="2017-11" db="EMBL/GenBank/DDBJ databases">
        <authorList>
            <person name="Chan K.G."/>
            <person name="Lee L.S."/>
        </authorList>
    </citation>
    <scope>NUCLEOTIDE SEQUENCE [LARGE SCALE GENOMIC DNA]</scope>
    <source>
        <strain evidence="7">DSM 100970</strain>
    </source>
</reference>
<dbReference type="CDD" id="cd13831">
    <property type="entry name" value="HU"/>
    <property type="match status" value="1"/>
</dbReference>
<dbReference type="PANTHER" id="PTHR33175:SF3">
    <property type="entry name" value="DNA-BINDING PROTEIN HU-BETA"/>
    <property type="match status" value="1"/>
</dbReference>
<dbReference type="Pfam" id="PF00216">
    <property type="entry name" value="Bac_DNA_binding"/>
    <property type="match status" value="1"/>
</dbReference>
<accession>A0A2I7N6C7</accession>
<dbReference type="KEGG" id="nba:CUN60_06790"/>
<dbReference type="InterPro" id="IPR000119">
    <property type="entry name" value="Hist_DNA-bd"/>
</dbReference>
<dbReference type="GO" id="GO:1990178">
    <property type="term" value="C:HU-DNA complex"/>
    <property type="evidence" value="ECO:0007669"/>
    <property type="project" value="UniProtKB-ARBA"/>
</dbReference>
<dbReference type="GO" id="GO:0003677">
    <property type="term" value="F:DNA binding"/>
    <property type="evidence" value="ECO:0007669"/>
    <property type="project" value="UniProtKB-KW"/>
</dbReference>
<organism evidence="6 7">
    <name type="scientific">Aquella oligotrophica</name>
    <dbReference type="NCBI Taxonomy" id="2067065"/>
    <lineage>
        <taxon>Bacteria</taxon>
        <taxon>Pseudomonadati</taxon>
        <taxon>Pseudomonadota</taxon>
        <taxon>Betaproteobacteria</taxon>
        <taxon>Neisseriales</taxon>
        <taxon>Neisseriaceae</taxon>
        <taxon>Aquella</taxon>
    </lineage>
</organism>
<dbReference type="GO" id="GO:0006351">
    <property type="term" value="P:DNA-templated transcription"/>
    <property type="evidence" value="ECO:0007669"/>
    <property type="project" value="UniProtKB-ARBA"/>
</dbReference>
<evidence type="ECO:0000256" key="2">
    <source>
        <dbReference type="ARBA" id="ARBA00010529"/>
    </source>
</evidence>
<dbReference type="Gene3D" id="4.10.520.10">
    <property type="entry name" value="IHF-like DNA-binding proteins"/>
    <property type="match status" value="1"/>
</dbReference>
<dbReference type="GO" id="GO:0042802">
    <property type="term" value="F:identical protein binding"/>
    <property type="evidence" value="ECO:0007669"/>
    <property type="project" value="UniProtKB-ARBA"/>
</dbReference>
<dbReference type="EMBL" id="CP024847">
    <property type="protein sequence ID" value="AUR52016.1"/>
    <property type="molecule type" value="Genomic_DNA"/>
</dbReference>
<dbReference type="Proteomes" id="UP000236655">
    <property type="component" value="Chromosome"/>
</dbReference>
<dbReference type="PROSITE" id="PS00045">
    <property type="entry name" value="HISTONE_LIKE"/>
    <property type="match status" value="1"/>
</dbReference>
<dbReference type="GO" id="GO:0030527">
    <property type="term" value="F:structural constituent of chromatin"/>
    <property type="evidence" value="ECO:0007669"/>
    <property type="project" value="InterPro"/>
</dbReference>
<evidence type="ECO:0000256" key="3">
    <source>
        <dbReference type="ARBA" id="ARBA00023067"/>
    </source>
</evidence>
<dbReference type="GO" id="GO:0005829">
    <property type="term" value="C:cytosol"/>
    <property type="evidence" value="ECO:0007669"/>
    <property type="project" value="TreeGrafter"/>
</dbReference>
<dbReference type="SMART" id="SM00411">
    <property type="entry name" value="BHL"/>
    <property type="match status" value="1"/>
</dbReference>
<comment type="function">
    <text evidence="1">Histone-like DNA-binding protein which is capable of wrapping DNA to stabilize it, and thus to prevent its denaturation under extreme environmental conditions.</text>
</comment>
<keyword evidence="3" id="KW-0226">DNA condensation</keyword>
<evidence type="ECO:0000313" key="6">
    <source>
        <dbReference type="EMBL" id="AUR52016.1"/>
    </source>
</evidence>
<dbReference type="PRINTS" id="PR01727">
    <property type="entry name" value="DNABINDINGHU"/>
</dbReference>
<proteinExistence type="inferred from homology"/>
<gene>
    <name evidence="6" type="ORF">CUN60_06790</name>
</gene>
<dbReference type="OrthoDB" id="9799835at2"/>
<dbReference type="PANTHER" id="PTHR33175">
    <property type="entry name" value="DNA-BINDING PROTEIN HU"/>
    <property type="match status" value="1"/>
</dbReference>
<dbReference type="RefSeq" id="WP_102951312.1">
    <property type="nucleotide sequence ID" value="NZ_CP024847.1"/>
</dbReference>
<evidence type="ECO:0000256" key="4">
    <source>
        <dbReference type="ARBA" id="ARBA00023125"/>
    </source>
</evidence>
<name>A0A2I7N6C7_9NEIS</name>
<dbReference type="InterPro" id="IPR020816">
    <property type="entry name" value="Histone-like_DNA-bd_CS"/>
</dbReference>
<dbReference type="SUPFAM" id="SSF47729">
    <property type="entry name" value="IHF-like DNA-binding proteins"/>
    <property type="match status" value="1"/>
</dbReference>
<sequence>MNKGELIDAIAAQADISKVKAGEALDAFMESITATLKAGDKVTLVGFGTFSVAERAARTGRNPKTGEELKIAASKAPKFSAGATLKEAVAPAAKDKKAK</sequence>
<protein>
    <submittedName>
        <fullName evidence="6">DNA-binding protein</fullName>
    </submittedName>
</protein>
<evidence type="ECO:0000313" key="7">
    <source>
        <dbReference type="Proteomes" id="UP000236655"/>
    </source>
</evidence>
<keyword evidence="4 6" id="KW-0238">DNA-binding</keyword>
<dbReference type="GO" id="GO:0006270">
    <property type="term" value="P:DNA replication initiation"/>
    <property type="evidence" value="ECO:0007669"/>
    <property type="project" value="UniProtKB-ARBA"/>
</dbReference>
<dbReference type="InterPro" id="IPR010992">
    <property type="entry name" value="IHF-like_DNA-bd_dom_sf"/>
</dbReference>
<evidence type="ECO:0000256" key="1">
    <source>
        <dbReference type="ARBA" id="ARBA00003819"/>
    </source>
</evidence>
<dbReference type="GO" id="GO:1990103">
    <property type="term" value="C:DnaA-HU complex"/>
    <property type="evidence" value="ECO:0007669"/>
    <property type="project" value="UniProtKB-ARBA"/>
</dbReference>